<accession>A0A1F6N2L8</accession>
<proteinExistence type="predicted"/>
<evidence type="ECO:0008006" key="3">
    <source>
        <dbReference type="Google" id="ProtNLM"/>
    </source>
</evidence>
<comment type="caution">
    <text evidence="1">The sequence shown here is derived from an EMBL/GenBank/DDBJ whole genome shotgun (WGS) entry which is preliminary data.</text>
</comment>
<evidence type="ECO:0000313" key="1">
    <source>
        <dbReference type="EMBL" id="OGH78122.1"/>
    </source>
</evidence>
<organism evidence="1 2">
    <name type="scientific">Candidatus Magasanikbacteria bacterium RIFCSPLOWO2_01_FULL_40_15</name>
    <dbReference type="NCBI Taxonomy" id="1798686"/>
    <lineage>
        <taxon>Bacteria</taxon>
        <taxon>Candidatus Magasanikiibacteriota</taxon>
    </lineage>
</organism>
<dbReference type="Proteomes" id="UP000177040">
    <property type="component" value="Unassembled WGS sequence"/>
</dbReference>
<protein>
    <recommendedName>
        <fullName evidence="3">Addiction module toxin RelE</fullName>
    </recommendedName>
</protein>
<dbReference type="EMBL" id="MFQH01000017">
    <property type="protein sequence ID" value="OGH78122.1"/>
    <property type="molecule type" value="Genomic_DNA"/>
</dbReference>
<sequence>MNMEVQFFDKKIEEFIDHLDNIVNPKVFRVIALLEEFGPSLGMPQSKKIGQRLFELRILGKQHIRIIYTFHRDSAILLHGFIKKSEKIPLKEICLAKAKLSVLDRR</sequence>
<evidence type="ECO:0000313" key="2">
    <source>
        <dbReference type="Proteomes" id="UP000177040"/>
    </source>
</evidence>
<dbReference type="AlphaFoldDB" id="A0A1F6N2L8"/>
<gene>
    <name evidence="1" type="ORF">A2983_03535</name>
</gene>
<reference evidence="1 2" key="1">
    <citation type="journal article" date="2016" name="Nat. Commun.">
        <title>Thousands of microbial genomes shed light on interconnected biogeochemical processes in an aquifer system.</title>
        <authorList>
            <person name="Anantharaman K."/>
            <person name="Brown C.T."/>
            <person name="Hug L.A."/>
            <person name="Sharon I."/>
            <person name="Castelle C.J."/>
            <person name="Probst A.J."/>
            <person name="Thomas B.C."/>
            <person name="Singh A."/>
            <person name="Wilkins M.J."/>
            <person name="Karaoz U."/>
            <person name="Brodie E.L."/>
            <person name="Williams K.H."/>
            <person name="Hubbard S.S."/>
            <person name="Banfield J.F."/>
        </authorList>
    </citation>
    <scope>NUCLEOTIDE SEQUENCE [LARGE SCALE GENOMIC DNA]</scope>
</reference>
<dbReference type="Pfam" id="PF05973">
    <property type="entry name" value="Gp49"/>
    <property type="match status" value="1"/>
</dbReference>
<dbReference type="InterPro" id="IPR009241">
    <property type="entry name" value="HigB-like"/>
</dbReference>
<name>A0A1F6N2L8_9BACT</name>